<reference evidence="3 5" key="1">
    <citation type="submission" date="2018-06" db="EMBL/GenBank/DDBJ databases">
        <title>Complete Genome Sequence of the Microcystin-Degrading Bacterium Sphingosinicella microcystinivorans Strain B-9.</title>
        <authorList>
            <person name="Jin H."/>
            <person name="Nishizawa T."/>
            <person name="Guo Y."/>
            <person name="Nishizawa A."/>
            <person name="Park H."/>
            <person name="Kato H."/>
            <person name="Tsuji K."/>
            <person name="Harada K."/>
        </authorList>
    </citation>
    <scope>NUCLEOTIDE SEQUENCE [LARGE SCALE GENOMIC DNA]</scope>
    <source>
        <strain evidence="3 5">B9</strain>
    </source>
</reference>
<dbReference type="Pfam" id="PF00501">
    <property type="entry name" value="AMP-binding"/>
    <property type="match status" value="1"/>
</dbReference>
<feature type="domain" description="AMP-binding enzyme C-terminal" evidence="2">
    <location>
        <begin position="412"/>
        <end position="487"/>
    </location>
</feature>
<dbReference type="Proteomes" id="UP000276029">
    <property type="component" value="Unassembled WGS sequence"/>
</dbReference>
<sequence length="505" mass="54782">MTATVISGSNLITASTIEQRAAKVATGLAEIGIGAGDTVAILLRNDPVFFEISFGANLLGANVVPVNWHFRSDEALFVIADSGAKLVVAHEDLLPILGDRAALSLPILVCPVPQEVAEAYGSPVSTTDDWTNWRERHEQWRGEPQITRFGMIYTSGTTGKPKGVKREPADAEMAKRMATLMATALGLVPGQTIRTVITGPIYHAAPNTYALVAGRMGELVVMQPRFDAEGLLALIEQHRLTHIHLVPTMFVRLLKLSEEVRSKYDLSSLRFVAHGAAPCPPEIKQAMIRWWGPIIHEYYGGSETGGAVYHNSDEALRKPGTVGRAMDGCAIRILDDEGKEVPSGIPGHVYIRSTIFPDFTYHGRDADRHAIEREGFVTIGDIGFLDEDGYLFLCDRANDMIISGGVNIYPAEIEAVLLSHPGIADAAVFGVPDAEFGEAVCAAIQPADVGAPDAAEVTAFVRNKLAAFKAPRHVEFHFSLPREDSGKILRRLLKEPHWAGTGRTI</sequence>
<proteinExistence type="predicted"/>
<reference evidence="4 6" key="2">
    <citation type="submission" date="2018-10" db="EMBL/GenBank/DDBJ databases">
        <title>Genomic Encyclopedia of Type Strains, Phase IV (KMG-IV): sequencing the most valuable type-strain genomes for metagenomic binning, comparative biology and taxonomic classification.</title>
        <authorList>
            <person name="Goeker M."/>
        </authorList>
    </citation>
    <scope>NUCLEOTIDE SEQUENCE [LARGE SCALE GENOMIC DNA]</scope>
    <source>
        <strain evidence="4 6">DSM 19791</strain>
    </source>
</reference>
<evidence type="ECO:0000259" key="2">
    <source>
        <dbReference type="Pfam" id="PF13193"/>
    </source>
</evidence>
<dbReference type="PANTHER" id="PTHR24096">
    <property type="entry name" value="LONG-CHAIN-FATTY-ACID--COA LIGASE"/>
    <property type="match status" value="1"/>
</dbReference>
<evidence type="ECO:0000313" key="3">
    <source>
        <dbReference type="EMBL" id="BBE32475.1"/>
    </source>
</evidence>
<name>A0AAD1D2B8_SPHMI</name>
<dbReference type="EMBL" id="AP018711">
    <property type="protein sequence ID" value="BBE32475.1"/>
    <property type="molecule type" value="Genomic_DNA"/>
</dbReference>
<dbReference type="AlphaFoldDB" id="A0AAD1D2B8"/>
<evidence type="ECO:0000313" key="6">
    <source>
        <dbReference type="Proteomes" id="UP000276029"/>
    </source>
</evidence>
<evidence type="ECO:0000313" key="5">
    <source>
        <dbReference type="Proteomes" id="UP000275727"/>
    </source>
</evidence>
<protein>
    <submittedName>
        <fullName evidence="3 4">Acyl-CoA synthetase</fullName>
    </submittedName>
</protein>
<dbReference type="Gene3D" id="3.40.50.12780">
    <property type="entry name" value="N-terminal domain of ligase-like"/>
    <property type="match status" value="1"/>
</dbReference>
<dbReference type="Gene3D" id="3.30.300.30">
    <property type="match status" value="1"/>
</dbReference>
<dbReference type="GO" id="GO:0016405">
    <property type="term" value="F:CoA-ligase activity"/>
    <property type="evidence" value="ECO:0007669"/>
    <property type="project" value="TreeGrafter"/>
</dbReference>
<dbReference type="InterPro" id="IPR045851">
    <property type="entry name" value="AMP-bd_C_sf"/>
</dbReference>
<dbReference type="SUPFAM" id="SSF56801">
    <property type="entry name" value="Acetyl-CoA synthetase-like"/>
    <property type="match status" value="1"/>
</dbReference>
<dbReference type="InterPro" id="IPR000873">
    <property type="entry name" value="AMP-dep_synth/lig_dom"/>
</dbReference>
<dbReference type="PANTHER" id="PTHR24096:SF323">
    <property type="entry name" value="BLR3536 PROTEIN"/>
    <property type="match status" value="1"/>
</dbReference>
<evidence type="ECO:0000313" key="4">
    <source>
        <dbReference type="EMBL" id="RKS88719.1"/>
    </source>
</evidence>
<dbReference type="RefSeq" id="WP_121050303.1">
    <property type="nucleotide sequence ID" value="NZ_AP018711.1"/>
</dbReference>
<evidence type="ECO:0000259" key="1">
    <source>
        <dbReference type="Pfam" id="PF00501"/>
    </source>
</evidence>
<gene>
    <name evidence="4" type="ORF">DFR51_1925</name>
    <name evidence="3" type="ORF">SmB9_01330</name>
</gene>
<keyword evidence="6" id="KW-1185">Reference proteome</keyword>
<dbReference type="EMBL" id="RBWX01000008">
    <property type="protein sequence ID" value="RKS88719.1"/>
    <property type="molecule type" value="Genomic_DNA"/>
</dbReference>
<dbReference type="PROSITE" id="PS00455">
    <property type="entry name" value="AMP_BINDING"/>
    <property type="match status" value="1"/>
</dbReference>
<dbReference type="InterPro" id="IPR025110">
    <property type="entry name" value="AMP-bd_C"/>
</dbReference>
<accession>A0AAD1D2B8</accession>
<dbReference type="Proteomes" id="UP000275727">
    <property type="component" value="Chromosome"/>
</dbReference>
<dbReference type="InterPro" id="IPR042099">
    <property type="entry name" value="ANL_N_sf"/>
</dbReference>
<feature type="domain" description="AMP-dependent synthetase/ligase" evidence="1">
    <location>
        <begin position="7"/>
        <end position="353"/>
    </location>
</feature>
<organism evidence="3 5">
    <name type="scientific">Sphingosinicella microcystinivorans</name>
    <dbReference type="NCBI Taxonomy" id="335406"/>
    <lineage>
        <taxon>Bacteria</taxon>
        <taxon>Pseudomonadati</taxon>
        <taxon>Pseudomonadota</taxon>
        <taxon>Alphaproteobacteria</taxon>
        <taxon>Sphingomonadales</taxon>
        <taxon>Sphingosinicellaceae</taxon>
        <taxon>Sphingosinicella</taxon>
    </lineage>
</organism>
<dbReference type="KEGG" id="smic:SmB9_01330"/>
<dbReference type="InterPro" id="IPR020845">
    <property type="entry name" value="AMP-binding_CS"/>
</dbReference>
<dbReference type="Pfam" id="PF13193">
    <property type="entry name" value="AMP-binding_C"/>
    <property type="match status" value="1"/>
</dbReference>